<dbReference type="STRING" id="78915.A0A4P9XNN1"/>
<dbReference type="PANTHER" id="PTHR16537">
    <property type="entry name" value="SJOEGREN SYNDROME/SCLERODERMA AUTOANTIGEN 1"/>
    <property type="match status" value="1"/>
</dbReference>
<dbReference type="AlphaFoldDB" id="A0A4P9XNN1"/>
<feature type="region of interest" description="Disordered" evidence="1">
    <location>
        <begin position="72"/>
        <end position="127"/>
    </location>
</feature>
<dbReference type="EMBL" id="KZ992701">
    <property type="protein sequence ID" value="RKP07566.1"/>
    <property type="molecule type" value="Genomic_DNA"/>
</dbReference>
<evidence type="ECO:0000313" key="3">
    <source>
        <dbReference type="Proteomes" id="UP000271241"/>
    </source>
</evidence>
<feature type="compositionally biased region" description="Low complexity" evidence="1">
    <location>
        <begin position="72"/>
        <end position="86"/>
    </location>
</feature>
<sequence length="320" mass="33916">MATDDNALGTQRLSDLLLRGWIMNSDACLTAGHSVPTMRAKGGSENLCVLCDEARFEALGIKLRGTRAKAQSAQASTPAPEAANAAVSTEVKSAVTGETSKKAADKQPAQEQEQQQQQGLEQRKRTNEVSQLLGEKMLQGWALLEEACVAPNCIGVPLMRNHEQQTVCISCGARYLTEAQANQMGLTPGKTAAVTAAASHQKGKAPQDTAEPAQPRSASPPAVREMATRTSNDGTDDDVPAPPARRPRLAMSVTEEMDSGVSSTMAPALHGTLQHAYNTLDDVMDKLLKRIILCESAQQCQELADAIASVAAALKVCAKE</sequence>
<feature type="compositionally biased region" description="Low complexity" evidence="1">
    <location>
        <begin position="106"/>
        <end position="120"/>
    </location>
</feature>
<dbReference type="InterPro" id="IPR051888">
    <property type="entry name" value="UPF0148_domain"/>
</dbReference>
<reference evidence="3" key="1">
    <citation type="journal article" date="2018" name="Nat. Microbiol.">
        <title>Leveraging single-cell genomics to expand the fungal tree of life.</title>
        <authorList>
            <person name="Ahrendt S.R."/>
            <person name="Quandt C.A."/>
            <person name="Ciobanu D."/>
            <person name="Clum A."/>
            <person name="Salamov A."/>
            <person name="Andreopoulos B."/>
            <person name="Cheng J.F."/>
            <person name="Woyke T."/>
            <person name="Pelin A."/>
            <person name="Henrissat B."/>
            <person name="Reynolds N.K."/>
            <person name="Benny G.L."/>
            <person name="Smith M.E."/>
            <person name="James T.Y."/>
            <person name="Grigoriev I.V."/>
        </authorList>
    </citation>
    <scope>NUCLEOTIDE SEQUENCE [LARGE SCALE GENOMIC DNA]</scope>
    <source>
        <strain evidence="3">RSA 1356</strain>
    </source>
</reference>
<dbReference type="PANTHER" id="PTHR16537:SF1">
    <property type="entry name" value="PROTEIN ZNRD2"/>
    <property type="match status" value="1"/>
</dbReference>
<proteinExistence type="predicted"/>
<protein>
    <submittedName>
        <fullName evidence="2">Uncharacterized protein</fullName>
    </submittedName>
</protein>
<evidence type="ECO:0000256" key="1">
    <source>
        <dbReference type="SAM" id="MobiDB-lite"/>
    </source>
</evidence>
<accession>A0A4P9XNN1</accession>
<organism evidence="2 3">
    <name type="scientific">Thamnocephalis sphaerospora</name>
    <dbReference type="NCBI Taxonomy" id="78915"/>
    <lineage>
        <taxon>Eukaryota</taxon>
        <taxon>Fungi</taxon>
        <taxon>Fungi incertae sedis</taxon>
        <taxon>Zoopagomycota</taxon>
        <taxon>Zoopagomycotina</taxon>
        <taxon>Zoopagomycetes</taxon>
        <taxon>Zoopagales</taxon>
        <taxon>Sigmoideomycetaceae</taxon>
        <taxon>Thamnocephalis</taxon>
    </lineage>
</organism>
<dbReference type="Pfam" id="PF06677">
    <property type="entry name" value="Auto_anti-p27"/>
    <property type="match status" value="2"/>
</dbReference>
<gene>
    <name evidence="2" type="ORF">THASP1DRAFT_30617</name>
</gene>
<keyword evidence="3" id="KW-1185">Reference proteome</keyword>
<feature type="region of interest" description="Disordered" evidence="1">
    <location>
        <begin position="192"/>
        <end position="248"/>
    </location>
</feature>
<name>A0A4P9XNN1_9FUNG</name>
<dbReference type="OrthoDB" id="28939at2759"/>
<dbReference type="InterPro" id="IPR009563">
    <property type="entry name" value="SSSCA1"/>
</dbReference>
<dbReference type="Proteomes" id="UP000271241">
    <property type="component" value="Unassembled WGS sequence"/>
</dbReference>
<evidence type="ECO:0000313" key="2">
    <source>
        <dbReference type="EMBL" id="RKP07566.1"/>
    </source>
</evidence>